<sequence length="101" mass="11408">MLWVDKYSPRSLDKVTVHEEIAQNLKNLVSEQDCPHLLFYGPSGSGKKTLIMALLKEMFGASAEKLMLQTFIFTKFLYSVQPTLSCQDSDVVSDSLRFGPF</sequence>
<dbReference type="InterPro" id="IPR027417">
    <property type="entry name" value="P-loop_NTPase"/>
</dbReference>
<evidence type="ECO:0008006" key="4">
    <source>
        <dbReference type="Google" id="ProtNLM"/>
    </source>
</evidence>
<name>A0ABR2LXD4_9ASPA</name>
<protein>
    <recommendedName>
        <fullName evidence="4">Replication factor C subunit 5</fullName>
    </recommendedName>
</protein>
<keyword evidence="3" id="KW-1185">Reference proteome</keyword>
<dbReference type="CDD" id="cd00009">
    <property type="entry name" value="AAA"/>
    <property type="match status" value="1"/>
</dbReference>
<evidence type="ECO:0000256" key="1">
    <source>
        <dbReference type="ARBA" id="ARBA00022705"/>
    </source>
</evidence>
<dbReference type="Gene3D" id="3.40.50.300">
    <property type="entry name" value="P-loop containing nucleotide triphosphate hydrolases"/>
    <property type="match status" value="1"/>
</dbReference>
<organism evidence="2 3">
    <name type="scientific">Platanthera guangdongensis</name>
    <dbReference type="NCBI Taxonomy" id="2320717"/>
    <lineage>
        <taxon>Eukaryota</taxon>
        <taxon>Viridiplantae</taxon>
        <taxon>Streptophyta</taxon>
        <taxon>Embryophyta</taxon>
        <taxon>Tracheophyta</taxon>
        <taxon>Spermatophyta</taxon>
        <taxon>Magnoliopsida</taxon>
        <taxon>Liliopsida</taxon>
        <taxon>Asparagales</taxon>
        <taxon>Orchidaceae</taxon>
        <taxon>Orchidoideae</taxon>
        <taxon>Orchideae</taxon>
        <taxon>Orchidinae</taxon>
        <taxon>Platanthera</taxon>
    </lineage>
</organism>
<dbReference type="PANTHER" id="PTHR11669:SF1">
    <property type="entry name" value="REPLICATION FACTOR C SUBUNIT 3"/>
    <property type="match status" value="1"/>
</dbReference>
<gene>
    <name evidence="2" type="ORF">KSP40_PGU002215</name>
</gene>
<dbReference type="InterPro" id="IPR050238">
    <property type="entry name" value="DNA_Rep/Repair_Clamp_Loader"/>
</dbReference>
<reference evidence="2 3" key="1">
    <citation type="journal article" date="2022" name="Nat. Plants">
        <title>Genomes of leafy and leafless Platanthera orchids illuminate the evolution of mycoheterotrophy.</title>
        <authorList>
            <person name="Li M.H."/>
            <person name="Liu K.W."/>
            <person name="Li Z."/>
            <person name="Lu H.C."/>
            <person name="Ye Q.L."/>
            <person name="Zhang D."/>
            <person name="Wang J.Y."/>
            <person name="Li Y.F."/>
            <person name="Zhong Z.M."/>
            <person name="Liu X."/>
            <person name="Yu X."/>
            <person name="Liu D.K."/>
            <person name="Tu X.D."/>
            <person name="Liu B."/>
            <person name="Hao Y."/>
            <person name="Liao X.Y."/>
            <person name="Jiang Y.T."/>
            <person name="Sun W.H."/>
            <person name="Chen J."/>
            <person name="Chen Y.Q."/>
            <person name="Ai Y."/>
            <person name="Zhai J.W."/>
            <person name="Wu S.S."/>
            <person name="Zhou Z."/>
            <person name="Hsiao Y.Y."/>
            <person name="Wu W.L."/>
            <person name="Chen Y.Y."/>
            <person name="Lin Y.F."/>
            <person name="Hsu J.L."/>
            <person name="Li C.Y."/>
            <person name="Wang Z.W."/>
            <person name="Zhao X."/>
            <person name="Zhong W.Y."/>
            <person name="Ma X.K."/>
            <person name="Ma L."/>
            <person name="Huang J."/>
            <person name="Chen G.Z."/>
            <person name="Huang M.Z."/>
            <person name="Huang L."/>
            <person name="Peng D.H."/>
            <person name="Luo Y.B."/>
            <person name="Zou S.Q."/>
            <person name="Chen S.P."/>
            <person name="Lan S."/>
            <person name="Tsai W.C."/>
            <person name="Van de Peer Y."/>
            <person name="Liu Z.J."/>
        </authorList>
    </citation>
    <scope>NUCLEOTIDE SEQUENCE [LARGE SCALE GENOMIC DNA]</scope>
    <source>
        <strain evidence="2">Lor288</strain>
    </source>
</reference>
<dbReference type="Proteomes" id="UP001412067">
    <property type="component" value="Unassembled WGS sequence"/>
</dbReference>
<accession>A0ABR2LXD4</accession>
<dbReference type="EMBL" id="JBBWWR010000014">
    <property type="protein sequence ID" value="KAK8953167.1"/>
    <property type="molecule type" value="Genomic_DNA"/>
</dbReference>
<dbReference type="PANTHER" id="PTHR11669">
    <property type="entry name" value="REPLICATION FACTOR C / DNA POLYMERASE III GAMMA-TAU SUBUNIT"/>
    <property type="match status" value="1"/>
</dbReference>
<comment type="caution">
    <text evidence="2">The sequence shown here is derived from an EMBL/GenBank/DDBJ whole genome shotgun (WGS) entry which is preliminary data.</text>
</comment>
<keyword evidence="1" id="KW-0235">DNA replication</keyword>
<evidence type="ECO:0000313" key="2">
    <source>
        <dbReference type="EMBL" id="KAK8953167.1"/>
    </source>
</evidence>
<proteinExistence type="predicted"/>
<dbReference type="SUPFAM" id="SSF52540">
    <property type="entry name" value="P-loop containing nucleoside triphosphate hydrolases"/>
    <property type="match status" value="1"/>
</dbReference>
<dbReference type="Pfam" id="PF03215">
    <property type="entry name" value="Rad17"/>
    <property type="match status" value="1"/>
</dbReference>
<evidence type="ECO:0000313" key="3">
    <source>
        <dbReference type="Proteomes" id="UP001412067"/>
    </source>
</evidence>